<gene>
    <name evidence="2" type="ORF">METZ01_LOCUS433534</name>
</gene>
<proteinExistence type="predicted"/>
<accession>A0A382YC59</accession>
<dbReference type="EMBL" id="UINC01174513">
    <property type="protein sequence ID" value="SVD80680.1"/>
    <property type="molecule type" value="Genomic_DNA"/>
</dbReference>
<dbReference type="PANTHER" id="PTHR42765:SF1">
    <property type="entry name" value="ISOLEUCINE--TRNA LIGASE, MITOCHONDRIAL"/>
    <property type="match status" value="1"/>
</dbReference>
<dbReference type="InterPro" id="IPR010663">
    <property type="entry name" value="Znf_FPG/IleRS"/>
</dbReference>
<protein>
    <recommendedName>
        <fullName evidence="1">Zinc finger FPG/IleRS-type domain-containing protein</fullName>
    </recommendedName>
</protein>
<dbReference type="PANTHER" id="PTHR42765">
    <property type="entry name" value="SOLEUCYL-TRNA SYNTHETASE"/>
    <property type="match status" value="1"/>
</dbReference>
<dbReference type="AlphaFoldDB" id="A0A382YC59"/>
<feature type="domain" description="Zinc finger FPG/IleRS-type" evidence="1">
    <location>
        <begin position="110"/>
        <end position="138"/>
    </location>
</feature>
<dbReference type="InterPro" id="IPR009080">
    <property type="entry name" value="tRNAsynth_Ia_anticodon-bd"/>
</dbReference>
<dbReference type="GO" id="GO:0006428">
    <property type="term" value="P:isoleucyl-tRNA aminoacylation"/>
    <property type="evidence" value="ECO:0007669"/>
    <property type="project" value="TreeGrafter"/>
</dbReference>
<name>A0A382YC59_9ZZZZ</name>
<dbReference type="GO" id="GO:0004822">
    <property type="term" value="F:isoleucine-tRNA ligase activity"/>
    <property type="evidence" value="ECO:0007669"/>
    <property type="project" value="TreeGrafter"/>
</dbReference>
<dbReference type="GO" id="GO:0005829">
    <property type="term" value="C:cytosol"/>
    <property type="evidence" value="ECO:0007669"/>
    <property type="project" value="TreeGrafter"/>
</dbReference>
<dbReference type="SUPFAM" id="SSF47323">
    <property type="entry name" value="Anticodon-binding domain of a subclass of class I aminoacyl-tRNA synthetases"/>
    <property type="match status" value="1"/>
</dbReference>
<dbReference type="InterPro" id="IPR050081">
    <property type="entry name" value="Ile-tRNA_ligase"/>
</dbReference>
<dbReference type="Pfam" id="PF06827">
    <property type="entry name" value="zf-FPG_IleRS"/>
    <property type="match status" value="1"/>
</dbReference>
<dbReference type="Gene3D" id="1.10.730.20">
    <property type="match status" value="1"/>
</dbReference>
<sequence>NSVHLCTFPVIPDTWRDDELAAKWHHLRAVRRVVTGALEKERAEKRIGSSLQAAPVIHTPPEIVALFEGLDAAELFITSDATFTSEAARDEAFTLDDVAGVAVEPAVASGEKCERCYRVLEEIGANADHPHACNRCADAVEHFQPLPEAE</sequence>
<dbReference type="GO" id="GO:0005524">
    <property type="term" value="F:ATP binding"/>
    <property type="evidence" value="ECO:0007669"/>
    <property type="project" value="InterPro"/>
</dbReference>
<reference evidence="2" key="1">
    <citation type="submission" date="2018-05" db="EMBL/GenBank/DDBJ databases">
        <authorList>
            <person name="Lanie J.A."/>
            <person name="Ng W.-L."/>
            <person name="Kazmierczak K.M."/>
            <person name="Andrzejewski T.M."/>
            <person name="Davidsen T.M."/>
            <person name="Wayne K.J."/>
            <person name="Tettelin H."/>
            <person name="Glass J.I."/>
            <person name="Rusch D."/>
            <person name="Podicherti R."/>
            <person name="Tsui H.-C.T."/>
            <person name="Winkler M.E."/>
        </authorList>
    </citation>
    <scope>NUCLEOTIDE SEQUENCE</scope>
</reference>
<organism evidence="2">
    <name type="scientific">marine metagenome</name>
    <dbReference type="NCBI Taxonomy" id="408172"/>
    <lineage>
        <taxon>unclassified sequences</taxon>
        <taxon>metagenomes</taxon>
        <taxon>ecological metagenomes</taxon>
    </lineage>
</organism>
<feature type="non-terminal residue" evidence="2">
    <location>
        <position position="1"/>
    </location>
</feature>
<evidence type="ECO:0000313" key="2">
    <source>
        <dbReference type="EMBL" id="SVD80680.1"/>
    </source>
</evidence>
<evidence type="ECO:0000259" key="1">
    <source>
        <dbReference type="Pfam" id="PF06827"/>
    </source>
</evidence>